<dbReference type="InterPro" id="IPR029475">
    <property type="entry name" value="DUF6807"/>
</dbReference>
<comment type="caution">
    <text evidence="2">The sequence shown here is derived from an EMBL/GenBank/DDBJ whole genome shotgun (WGS) entry which is preliminary data.</text>
</comment>
<feature type="signal peptide" evidence="1">
    <location>
        <begin position="1"/>
        <end position="21"/>
    </location>
</feature>
<evidence type="ECO:0000313" key="2">
    <source>
        <dbReference type="EMBL" id="MBT1695622.1"/>
    </source>
</evidence>
<dbReference type="EMBL" id="JAHESF010000002">
    <property type="protein sequence ID" value="MBT1695622.1"/>
    <property type="molecule type" value="Genomic_DNA"/>
</dbReference>
<evidence type="ECO:0000256" key="1">
    <source>
        <dbReference type="SAM" id="SignalP"/>
    </source>
</evidence>
<proteinExistence type="predicted"/>
<organism evidence="2 3">
    <name type="scientific">Chryseosolibacter histidini</name>
    <dbReference type="NCBI Taxonomy" id="2782349"/>
    <lineage>
        <taxon>Bacteria</taxon>
        <taxon>Pseudomonadati</taxon>
        <taxon>Bacteroidota</taxon>
        <taxon>Cytophagia</taxon>
        <taxon>Cytophagales</taxon>
        <taxon>Chryseotaleaceae</taxon>
        <taxon>Chryseosolibacter</taxon>
    </lineage>
</organism>
<evidence type="ECO:0000313" key="3">
    <source>
        <dbReference type="Proteomes" id="UP001319200"/>
    </source>
</evidence>
<name>A0AAP2DIG8_9BACT</name>
<protein>
    <submittedName>
        <fullName evidence="2">PmoA family protein</fullName>
    </submittedName>
</protein>
<feature type="chain" id="PRO_5043010605" evidence="1">
    <location>
        <begin position="22"/>
        <end position="414"/>
    </location>
</feature>
<gene>
    <name evidence="2" type="ORF">KK083_01960</name>
</gene>
<accession>A0AAP2DIG8</accession>
<dbReference type="Pfam" id="PF14100">
    <property type="entry name" value="DUF6807"/>
    <property type="match status" value="1"/>
</dbReference>
<dbReference type="Proteomes" id="UP001319200">
    <property type="component" value="Unassembled WGS sequence"/>
</dbReference>
<keyword evidence="3" id="KW-1185">Reference proteome</keyword>
<reference evidence="2 3" key="1">
    <citation type="submission" date="2021-05" db="EMBL/GenBank/DDBJ databases">
        <title>A Polyphasic approach of four new species of the genus Ohtaekwangia: Ohtaekwangia histidinii sp. nov., Ohtaekwangia cretensis sp. nov., Ohtaekwangia indiensis sp. nov., Ohtaekwangia reichenbachii sp. nov. from diverse environment.</title>
        <authorList>
            <person name="Octaviana S."/>
        </authorList>
    </citation>
    <scope>NUCLEOTIDE SEQUENCE [LARGE SCALE GENOMIC DNA]</scope>
    <source>
        <strain evidence="2 3">PWU4</strain>
    </source>
</reference>
<keyword evidence="1" id="KW-0732">Signal</keyword>
<sequence length="414" mass="46988">MMIRSGLPMLLCLLATTFCQAQKPLASFQVDAPSLTLEVPVSVSLDNITRLPDTELALFEVSASKRIPLPFQIASSNRMLHWIVTPNATLKKRTYELAQLKQTSDAAKMSLTKNDGALVIKSADKNLLQYNFKTVYPPQGVDTVFKRSGFIHPLWSPKGQSLTRIQPPDHYHHYGIWNPWTHLLYKGDTLDLWNLNAKKGTVRFAHFTETQAGQVFAEYGVLHEHVAFRSTGHEVIINEVQTVRVYRPSDQHYYIADITINMTCAAAPVLLLKYRYGGLGWRTTEQWNRDNSEVLTSDGKNRRNADGSKARWCLVQGAVDQDHAGVLMMSSPTNYNHPEPLRIWPEDQYKRGDMFANFSPTKDKDWLLEPGKNYVLRYRFIVFNGPFTEAQSEAAWQNFAAPLSVTVKKNGGRN</sequence>
<dbReference type="RefSeq" id="WP_254160142.1">
    <property type="nucleotide sequence ID" value="NZ_JAHESF010000002.1"/>
</dbReference>
<dbReference type="AlphaFoldDB" id="A0AAP2DIG8"/>